<gene>
    <name evidence="1" type="ORF">MILVUS5_LOCUS24807</name>
</gene>
<comment type="caution">
    <text evidence="1">The sequence shown here is derived from an EMBL/GenBank/DDBJ whole genome shotgun (WGS) entry which is preliminary data.</text>
</comment>
<dbReference type="EMBL" id="CASHSV030000311">
    <property type="protein sequence ID" value="CAJ2658434.1"/>
    <property type="molecule type" value="Genomic_DNA"/>
</dbReference>
<protein>
    <submittedName>
        <fullName evidence="1">Uncharacterized protein</fullName>
    </submittedName>
</protein>
<reference evidence="1" key="1">
    <citation type="submission" date="2023-10" db="EMBL/GenBank/DDBJ databases">
        <authorList>
            <person name="Rodriguez Cubillos JULIANA M."/>
            <person name="De Vega J."/>
        </authorList>
    </citation>
    <scope>NUCLEOTIDE SEQUENCE</scope>
</reference>
<evidence type="ECO:0000313" key="2">
    <source>
        <dbReference type="Proteomes" id="UP001177021"/>
    </source>
</evidence>
<name>A0ACB0KQ30_TRIPR</name>
<accession>A0ACB0KQ30</accession>
<organism evidence="1 2">
    <name type="scientific">Trifolium pratense</name>
    <name type="common">Red clover</name>
    <dbReference type="NCBI Taxonomy" id="57577"/>
    <lineage>
        <taxon>Eukaryota</taxon>
        <taxon>Viridiplantae</taxon>
        <taxon>Streptophyta</taxon>
        <taxon>Embryophyta</taxon>
        <taxon>Tracheophyta</taxon>
        <taxon>Spermatophyta</taxon>
        <taxon>Magnoliopsida</taxon>
        <taxon>eudicotyledons</taxon>
        <taxon>Gunneridae</taxon>
        <taxon>Pentapetalae</taxon>
        <taxon>rosids</taxon>
        <taxon>fabids</taxon>
        <taxon>Fabales</taxon>
        <taxon>Fabaceae</taxon>
        <taxon>Papilionoideae</taxon>
        <taxon>50 kb inversion clade</taxon>
        <taxon>NPAAA clade</taxon>
        <taxon>Hologalegina</taxon>
        <taxon>IRL clade</taxon>
        <taxon>Trifolieae</taxon>
        <taxon>Trifolium</taxon>
    </lineage>
</organism>
<proteinExistence type="predicted"/>
<sequence>MFPIFLSLLHTVTIRVIIRLCGKHVGFLLCFTTGILQNFLEGCDSKYSNGWQICLWNWSDVSALCLQS</sequence>
<dbReference type="Proteomes" id="UP001177021">
    <property type="component" value="Unassembled WGS sequence"/>
</dbReference>
<keyword evidence="2" id="KW-1185">Reference proteome</keyword>
<evidence type="ECO:0000313" key="1">
    <source>
        <dbReference type="EMBL" id="CAJ2658434.1"/>
    </source>
</evidence>